<reference evidence="1 2" key="1">
    <citation type="submission" date="2019-03" db="EMBL/GenBank/DDBJ databases">
        <title>Flavobacterium AR-3-4 sp. nov. isolated from arctic soil.</title>
        <authorList>
            <person name="Chaudhary D.K."/>
        </authorList>
    </citation>
    <scope>NUCLEOTIDE SEQUENCE [LARGE SCALE GENOMIC DNA]</scope>
    <source>
        <strain evidence="1 2">AR-3-4</strain>
    </source>
</reference>
<name>A0A4R5CHF2_9FLAO</name>
<gene>
    <name evidence="1" type="ORF">E0F76_02210</name>
</gene>
<evidence type="ECO:0000313" key="1">
    <source>
        <dbReference type="EMBL" id="TDD99561.1"/>
    </source>
</evidence>
<comment type="caution">
    <text evidence="1">The sequence shown here is derived from an EMBL/GenBank/DDBJ whole genome shotgun (WGS) entry which is preliminary data.</text>
</comment>
<dbReference type="Pfam" id="PF14092">
    <property type="entry name" value="DUF4270"/>
    <property type="match status" value="1"/>
</dbReference>
<dbReference type="RefSeq" id="WP_132000817.1">
    <property type="nucleotide sequence ID" value="NZ_SMFK01000001.1"/>
</dbReference>
<accession>A0A4R5CHF2</accession>
<dbReference type="PROSITE" id="PS51257">
    <property type="entry name" value="PROKAR_LIPOPROTEIN"/>
    <property type="match status" value="1"/>
</dbReference>
<sequence length="552" mass="61133">MYNKFFFKQILFALTVVFFVSCDKEYNEIGASLIGQNHFDLANDSLSTVQSSWSKTGAIASNNLDVNALGVLDNSAFGQTNARFATQVQLASENPVIDLALLQAIDSVSFYVPYFTNATVVTNATTGAHTYTLDSIYGEKTAKIKLSVYENKYLLDSKNTEGGGAPLLDPNYPQFYYTNQNSIFNGYKGQLLNTTSEFVFSPKEFKVVTPAVGTTAAITTYTAPGLKLKLDKAFFQTLFFGAGSSTYMTTNLVFEKYFKGLYFDVEKADVKGVLALMNFKSGKIIVYYKEKTSATDATLVDKSIALNLTGNSVNLLNNDFSASGTAYNSSPIADRMYLRGGEGSVGQIELFNSAVDVVKYNRTTKKIEAGNNNIPDELDYIKSKGWLINEASLTFYVDQTAMAGVTEPSRIFLYEINNKRPLLDYYYDSSTGNSANYTKQIYGGIIEKNANGRGLKYKIRVTNYIRNLVNHDSTNVQIGVSVSQAISNIIYKKKFNSPAYSIWKDLSALQKNAYFYPVSSVMNPLGTILYGSSANVAEDKRLKLKIYYTKPN</sequence>
<dbReference type="Proteomes" id="UP000295479">
    <property type="component" value="Unassembled WGS sequence"/>
</dbReference>
<protein>
    <submittedName>
        <fullName evidence="1">DUF4270 domain-containing protein</fullName>
    </submittedName>
</protein>
<keyword evidence="2" id="KW-1185">Reference proteome</keyword>
<evidence type="ECO:0000313" key="2">
    <source>
        <dbReference type="Proteomes" id="UP000295479"/>
    </source>
</evidence>
<dbReference type="AlphaFoldDB" id="A0A4R5CHF2"/>
<dbReference type="EMBL" id="SMFK01000001">
    <property type="protein sequence ID" value="TDD99561.1"/>
    <property type="molecule type" value="Genomic_DNA"/>
</dbReference>
<proteinExistence type="predicted"/>
<organism evidence="1 2">
    <name type="scientific">Flavobacterium cellulosilyticum</name>
    <dbReference type="NCBI Taxonomy" id="2541731"/>
    <lineage>
        <taxon>Bacteria</taxon>
        <taxon>Pseudomonadati</taxon>
        <taxon>Bacteroidota</taxon>
        <taxon>Flavobacteriia</taxon>
        <taxon>Flavobacteriales</taxon>
        <taxon>Flavobacteriaceae</taxon>
        <taxon>Flavobacterium</taxon>
    </lineage>
</organism>
<dbReference type="OrthoDB" id="1466062at2"/>
<dbReference type="InterPro" id="IPR025366">
    <property type="entry name" value="DUF4270"/>
</dbReference>